<evidence type="ECO:0000313" key="4">
    <source>
        <dbReference type="EMBL" id="KAL0581350.1"/>
    </source>
</evidence>
<keyword evidence="1" id="KW-0479">Metal-binding</keyword>
<evidence type="ECO:0000313" key="5">
    <source>
        <dbReference type="Proteomes" id="UP001465976"/>
    </source>
</evidence>
<dbReference type="Gene3D" id="3.30.160.60">
    <property type="entry name" value="Classic Zinc Finger"/>
    <property type="match status" value="1"/>
</dbReference>
<evidence type="ECO:0000256" key="2">
    <source>
        <dbReference type="SAM" id="MobiDB-lite"/>
    </source>
</evidence>
<keyword evidence="5" id="KW-1185">Reference proteome</keyword>
<name>A0ABR3G0I4_9AGAR</name>
<dbReference type="EMBL" id="JBAHYK010000012">
    <property type="protein sequence ID" value="KAL0581350.1"/>
    <property type="molecule type" value="Genomic_DNA"/>
</dbReference>
<dbReference type="Proteomes" id="UP001465976">
    <property type="component" value="Unassembled WGS sequence"/>
</dbReference>
<feature type="compositionally biased region" description="Acidic residues" evidence="2">
    <location>
        <begin position="208"/>
        <end position="219"/>
    </location>
</feature>
<dbReference type="InterPro" id="IPR013087">
    <property type="entry name" value="Znf_C2H2_type"/>
</dbReference>
<sequence length="329" mass="36287">MSSYPAISYPRTGRDREEGGAAPRYVSPYSYNPHLFPNSDHHSRYSTNGLTLSAKAQGKQRKRDDDGYDSGDESSVPSSEMADLCLENGRYPPNFLIPLGSQSPVFSPDRSHYNGHARPPGPMSPRLPLSANPVLAPPHRPSPPPHPTRPMLLPPSPHTPPDDFVPGRNPRGRPKSTSITGADRDERENGAHSGPKTSGRVSKRPAEESDEDGDDDWDPTSEAAARGNASTSPADKKKRRKTNRYPCLISGCKETFTRKNDVRRHVMNAAIHRDSPEALQLQGKPGTRCKLCNADLSRADARMRHERTSACGKRTTQKMKDQMIVMRLA</sequence>
<feature type="compositionally biased region" description="Pro residues" evidence="2">
    <location>
        <begin position="135"/>
        <end position="159"/>
    </location>
</feature>
<keyword evidence="1" id="KW-0863">Zinc-finger</keyword>
<reference evidence="4 5" key="1">
    <citation type="submission" date="2024-02" db="EMBL/GenBank/DDBJ databases">
        <title>A draft genome for the cacao thread blight pathogen Marasmius crinis-equi.</title>
        <authorList>
            <person name="Cohen S.P."/>
            <person name="Baruah I.K."/>
            <person name="Amoako-Attah I."/>
            <person name="Bukari Y."/>
            <person name="Meinhardt L.W."/>
            <person name="Bailey B.A."/>
        </authorList>
    </citation>
    <scope>NUCLEOTIDE SEQUENCE [LARGE SCALE GENOMIC DNA]</scope>
    <source>
        <strain evidence="4 5">GH-76</strain>
    </source>
</reference>
<feature type="domain" description="C2H2-type" evidence="3">
    <location>
        <begin position="245"/>
        <end position="277"/>
    </location>
</feature>
<keyword evidence="1" id="KW-0862">Zinc</keyword>
<protein>
    <recommendedName>
        <fullName evidence="3">C2H2-type domain-containing protein</fullName>
    </recommendedName>
</protein>
<comment type="caution">
    <text evidence="4">The sequence shown here is derived from an EMBL/GenBank/DDBJ whole genome shotgun (WGS) entry which is preliminary data.</text>
</comment>
<organism evidence="4 5">
    <name type="scientific">Marasmius crinis-equi</name>
    <dbReference type="NCBI Taxonomy" id="585013"/>
    <lineage>
        <taxon>Eukaryota</taxon>
        <taxon>Fungi</taxon>
        <taxon>Dikarya</taxon>
        <taxon>Basidiomycota</taxon>
        <taxon>Agaricomycotina</taxon>
        <taxon>Agaricomycetes</taxon>
        <taxon>Agaricomycetidae</taxon>
        <taxon>Agaricales</taxon>
        <taxon>Marasmiineae</taxon>
        <taxon>Marasmiaceae</taxon>
        <taxon>Marasmius</taxon>
    </lineage>
</organism>
<evidence type="ECO:0000256" key="1">
    <source>
        <dbReference type="PROSITE-ProRule" id="PRU00042"/>
    </source>
</evidence>
<gene>
    <name evidence="4" type="ORF">V5O48_000726</name>
</gene>
<evidence type="ECO:0000259" key="3">
    <source>
        <dbReference type="PROSITE" id="PS50157"/>
    </source>
</evidence>
<feature type="region of interest" description="Disordered" evidence="2">
    <location>
        <begin position="1"/>
        <end position="242"/>
    </location>
</feature>
<dbReference type="PROSITE" id="PS50157">
    <property type="entry name" value="ZINC_FINGER_C2H2_2"/>
    <property type="match status" value="1"/>
</dbReference>
<accession>A0ABR3G0I4</accession>
<proteinExistence type="predicted"/>